<evidence type="ECO:0000313" key="2">
    <source>
        <dbReference type="Proteomes" id="UP000008898"/>
    </source>
</evidence>
<proteinExistence type="predicted"/>
<gene>
    <name evidence="1" type="ordered locus">zobellia_3092</name>
</gene>
<dbReference type="AlphaFoldDB" id="G0KZW9"/>
<reference evidence="1 2" key="2">
    <citation type="journal article" date="2012" name="Environ. Microbiol.">
        <title>Characterization of the first alginolytic operons in a marine bacterium: from their emergence in marine Flavobacteriia to their independent transfers to marine Proteobacteria and human gut Bacteroides.</title>
        <authorList>
            <person name="Thomas F."/>
            <person name="Barbeyron T."/>
            <person name="Tonon T."/>
            <person name="Genicot S."/>
            <person name="Czjzek M."/>
            <person name="Michel G."/>
        </authorList>
    </citation>
    <scope>NUCLEOTIDE SEQUENCE [LARGE SCALE GENOMIC DNA]</scope>
    <source>
        <strain evidence="2">DSM 12802 / CCUG 47099 / CIP 106680 / NCIMB 13871 / Dsij</strain>
    </source>
</reference>
<organism evidence="1 2">
    <name type="scientific">Zobellia galactanivorans (strain DSM 12802 / CCUG 47099 / CIP 106680 / NCIMB 13871 / Dsij)</name>
    <dbReference type="NCBI Taxonomy" id="63186"/>
    <lineage>
        <taxon>Bacteria</taxon>
        <taxon>Pseudomonadati</taxon>
        <taxon>Bacteroidota</taxon>
        <taxon>Flavobacteriia</taxon>
        <taxon>Flavobacteriales</taxon>
        <taxon>Flavobacteriaceae</taxon>
        <taxon>Zobellia</taxon>
    </lineage>
</organism>
<reference evidence="2" key="1">
    <citation type="submission" date="2009-07" db="EMBL/GenBank/DDBJ databases">
        <title>Complete genome sequence of Zobellia galactanivorans Dsij.</title>
        <authorList>
            <consortium name="Genoscope - CEA"/>
        </authorList>
    </citation>
    <scope>NUCLEOTIDE SEQUENCE [LARGE SCALE GENOMIC DNA]</scope>
    <source>
        <strain evidence="2">DSM 12802 / CCUG 47099 / CIP 106680 / NCIMB 13871 / Dsij</strain>
    </source>
</reference>
<accession>G0KZW9</accession>
<evidence type="ECO:0000313" key="1">
    <source>
        <dbReference type="EMBL" id="CAZ97231.1"/>
    </source>
</evidence>
<keyword evidence="2" id="KW-1185">Reference proteome</keyword>
<dbReference type="Proteomes" id="UP000008898">
    <property type="component" value="Chromosome"/>
</dbReference>
<sequence>MLVVCNFKKSIVGYYDMKKAKEFKYDNNPII</sequence>
<dbReference type="EMBL" id="FP476056">
    <property type="protein sequence ID" value="CAZ97231.1"/>
    <property type="molecule type" value="Genomic_DNA"/>
</dbReference>
<dbReference type="KEGG" id="zga:ZOBELLIA_3092"/>
<dbReference type="HOGENOM" id="CLU_3399264_0_0_10"/>
<name>G0KZW9_ZOBGA</name>
<protein>
    <submittedName>
        <fullName evidence="1">Uncharacterized protein</fullName>
    </submittedName>
</protein>